<dbReference type="PRINTS" id="PR00046">
    <property type="entry name" value="SIGMA70FCT"/>
</dbReference>
<feature type="domain" description="RNA polymerase sigma-70" evidence="5">
    <location>
        <begin position="343"/>
        <end position="369"/>
    </location>
</feature>
<dbReference type="AlphaFoldDB" id="A0A4Q7DV81"/>
<dbReference type="GO" id="GO:0016987">
    <property type="term" value="F:sigma factor activity"/>
    <property type="evidence" value="ECO:0007669"/>
    <property type="project" value="UniProtKB-KW"/>
</dbReference>
<keyword evidence="2" id="KW-0731">Sigma factor</keyword>
<dbReference type="SUPFAM" id="SSF88659">
    <property type="entry name" value="Sigma3 and sigma4 domains of RNA polymerase sigma factors"/>
    <property type="match status" value="1"/>
</dbReference>
<keyword evidence="4" id="KW-0804">Transcription</keyword>
<reference evidence="6 7" key="1">
    <citation type="submission" date="2019-01" db="EMBL/GenBank/DDBJ databases">
        <title>Colonization of the human gut by bovine bacteria present in Parmesan cheese.</title>
        <authorList>
            <person name="Lugli G.A."/>
            <person name="Milani C."/>
        </authorList>
    </citation>
    <scope>NUCLEOTIDE SEQUENCE [LARGE SCALE GENOMIC DNA]</scope>
    <source>
        <strain evidence="6 7">LDELB18P1</strain>
    </source>
</reference>
<dbReference type="NCBIfam" id="TIGR02937">
    <property type="entry name" value="sigma70-ECF"/>
    <property type="match status" value="1"/>
</dbReference>
<gene>
    <name evidence="6" type="ORF">LDELB18P1_1045</name>
</gene>
<organism evidence="6 7">
    <name type="scientific">Lactobacillus delbrueckii</name>
    <dbReference type="NCBI Taxonomy" id="1584"/>
    <lineage>
        <taxon>Bacteria</taxon>
        <taxon>Bacillati</taxon>
        <taxon>Bacillota</taxon>
        <taxon>Bacilli</taxon>
        <taxon>Lactobacillales</taxon>
        <taxon>Lactobacillaceae</taxon>
        <taxon>Lactobacillus</taxon>
    </lineage>
</organism>
<dbReference type="InterPro" id="IPR014284">
    <property type="entry name" value="RNA_pol_sigma-70_dom"/>
</dbReference>
<dbReference type="EMBL" id="SETJ01000045">
    <property type="protein sequence ID" value="RZM16357.1"/>
    <property type="molecule type" value="Genomic_DNA"/>
</dbReference>
<evidence type="ECO:0000256" key="4">
    <source>
        <dbReference type="ARBA" id="ARBA00023163"/>
    </source>
</evidence>
<dbReference type="InterPro" id="IPR050239">
    <property type="entry name" value="Sigma-70_RNA_pol_init_factors"/>
</dbReference>
<sequence length="379" mass="43732">MNDVTVLNIVQPYLYDGKVNISDLENKILPQFSKQQGYEFVNILADHHIEIDYGDLPIDASAATKITESADSTQHHIPQQGPMLFGSEGNLSEVLNSSDFKRQVENNKIETDYHDNVELIKDYRDQDLTDKEKEDVRDQILLVNKRLVQKVAYHYYKTHTTGSMSLEDLIVEGYFGLDRAIDMFDPSLGYEFSTYAVRWIKQRIDRAVKDTAYTVRLPVHVQESMAKLARLERENLTDDQIAEQMSISKSVLHDLRTNRAVFQNMVSINIKIGSEEDGDTSLEDFLSYSNDFMHDDVEQSPEDLALKVAEAEDISEMLHTKLNTREEEVLRMRFGFNNQDPMTLEEVGKKFGITRERVRQIEKKALKKLKAYEAGLEYE</sequence>
<dbReference type="Pfam" id="PF04542">
    <property type="entry name" value="Sigma70_r2"/>
    <property type="match status" value="1"/>
</dbReference>
<evidence type="ECO:0000256" key="3">
    <source>
        <dbReference type="ARBA" id="ARBA00023125"/>
    </source>
</evidence>
<dbReference type="InterPro" id="IPR000943">
    <property type="entry name" value="RNA_pol_sigma70"/>
</dbReference>
<name>A0A4Q7DV81_9LACO</name>
<dbReference type="Pfam" id="PF04545">
    <property type="entry name" value="Sigma70_r4"/>
    <property type="match status" value="1"/>
</dbReference>
<dbReference type="GO" id="GO:0006352">
    <property type="term" value="P:DNA-templated transcription initiation"/>
    <property type="evidence" value="ECO:0007669"/>
    <property type="project" value="InterPro"/>
</dbReference>
<keyword evidence="3" id="KW-0238">DNA-binding</keyword>
<evidence type="ECO:0000259" key="5">
    <source>
        <dbReference type="PROSITE" id="PS00716"/>
    </source>
</evidence>
<dbReference type="RefSeq" id="WP_130137510.1">
    <property type="nucleotide sequence ID" value="NZ_SETJ01000045.1"/>
</dbReference>
<dbReference type="GO" id="GO:0003677">
    <property type="term" value="F:DNA binding"/>
    <property type="evidence" value="ECO:0007669"/>
    <property type="project" value="UniProtKB-KW"/>
</dbReference>
<evidence type="ECO:0000313" key="7">
    <source>
        <dbReference type="Proteomes" id="UP000292818"/>
    </source>
</evidence>
<dbReference type="PANTHER" id="PTHR30603:SF47">
    <property type="entry name" value="RNA POLYMERASE SIGMA FACTOR SIGD, CHLOROPLASTIC"/>
    <property type="match status" value="1"/>
</dbReference>
<evidence type="ECO:0000313" key="6">
    <source>
        <dbReference type="EMBL" id="RZM16357.1"/>
    </source>
</evidence>
<keyword evidence="1" id="KW-0805">Transcription regulation</keyword>
<dbReference type="Proteomes" id="UP000292818">
    <property type="component" value="Unassembled WGS sequence"/>
</dbReference>
<dbReference type="InterPro" id="IPR007630">
    <property type="entry name" value="RNA_pol_sigma70_r4"/>
</dbReference>
<dbReference type="SUPFAM" id="SSF88946">
    <property type="entry name" value="Sigma2 domain of RNA polymerase sigma factors"/>
    <property type="match status" value="1"/>
</dbReference>
<dbReference type="Gene3D" id="1.10.10.10">
    <property type="entry name" value="Winged helix-like DNA-binding domain superfamily/Winged helix DNA-binding domain"/>
    <property type="match status" value="2"/>
</dbReference>
<dbReference type="PANTHER" id="PTHR30603">
    <property type="entry name" value="RNA POLYMERASE SIGMA FACTOR RPO"/>
    <property type="match status" value="1"/>
</dbReference>
<comment type="caution">
    <text evidence="6">The sequence shown here is derived from an EMBL/GenBank/DDBJ whole genome shotgun (WGS) entry which is preliminary data.</text>
</comment>
<dbReference type="InterPro" id="IPR013324">
    <property type="entry name" value="RNA_pol_sigma_r3/r4-like"/>
</dbReference>
<dbReference type="InterPro" id="IPR013325">
    <property type="entry name" value="RNA_pol_sigma_r2"/>
</dbReference>
<proteinExistence type="predicted"/>
<dbReference type="InterPro" id="IPR007627">
    <property type="entry name" value="RNA_pol_sigma70_r2"/>
</dbReference>
<accession>A0A4Q7DV81</accession>
<evidence type="ECO:0000256" key="2">
    <source>
        <dbReference type="ARBA" id="ARBA00023082"/>
    </source>
</evidence>
<evidence type="ECO:0000256" key="1">
    <source>
        <dbReference type="ARBA" id="ARBA00023015"/>
    </source>
</evidence>
<dbReference type="Gene3D" id="1.10.601.10">
    <property type="entry name" value="RNA Polymerase Primary Sigma Factor"/>
    <property type="match status" value="1"/>
</dbReference>
<dbReference type="PROSITE" id="PS00716">
    <property type="entry name" value="SIGMA70_2"/>
    <property type="match status" value="1"/>
</dbReference>
<protein>
    <submittedName>
        <fullName evidence="6">RNA polymerase sigma factor, sigma-70 family protein</fullName>
    </submittedName>
</protein>
<dbReference type="InterPro" id="IPR036388">
    <property type="entry name" value="WH-like_DNA-bd_sf"/>
</dbReference>
<dbReference type="CDD" id="cd06171">
    <property type="entry name" value="Sigma70_r4"/>
    <property type="match status" value="1"/>
</dbReference>